<evidence type="ECO:0000256" key="1">
    <source>
        <dbReference type="SAM" id="MobiDB-lite"/>
    </source>
</evidence>
<accession>A0A397SEM6</accession>
<feature type="region of interest" description="Disordered" evidence="1">
    <location>
        <begin position="88"/>
        <end position="108"/>
    </location>
</feature>
<evidence type="ECO:0000313" key="4">
    <source>
        <dbReference type="Proteomes" id="UP000265703"/>
    </source>
</evidence>
<protein>
    <submittedName>
        <fullName evidence="2">Uncharacterized protein</fullName>
    </submittedName>
</protein>
<proteinExistence type="predicted"/>
<dbReference type="AlphaFoldDB" id="A0A397SEM6"/>
<evidence type="ECO:0000313" key="2">
    <source>
        <dbReference type="EMBL" id="RIA80864.1"/>
    </source>
</evidence>
<comment type="caution">
    <text evidence="2">The sequence shown here is derived from an EMBL/GenBank/DDBJ whole genome shotgun (WGS) entry which is preliminary data.</text>
</comment>
<dbReference type="EMBL" id="QKYT01000883">
    <property type="protein sequence ID" value="RIA80864.1"/>
    <property type="molecule type" value="Genomic_DNA"/>
</dbReference>
<organism evidence="2 4">
    <name type="scientific">Glomus cerebriforme</name>
    <dbReference type="NCBI Taxonomy" id="658196"/>
    <lineage>
        <taxon>Eukaryota</taxon>
        <taxon>Fungi</taxon>
        <taxon>Fungi incertae sedis</taxon>
        <taxon>Mucoromycota</taxon>
        <taxon>Glomeromycotina</taxon>
        <taxon>Glomeromycetes</taxon>
        <taxon>Glomerales</taxon>
        <taxon>Glomeraceae</taxon>
        <taxon>Glomus</taxon>
    </lineage>
</organism>
<reference evidence="2 4" key="1">
    <citation type="submission" date="2018-06" db="EMBL/GenBank/DDBJ databases">
        <title>Comparative genomics reveals the genomic features of Rhizophagus irregularis, R. cerebriforme, R. diaphanum and Gigaspora rosea, and their symbiotic lifestyle signature.</title>
        <authorList>
            <person name="Morin E."/>
            <person name="San Clemente H."/>
            <person name="Chen E.C.H."/>
            <person name="De La Providencia I."/>
            <person name="Hainaut M."/>
            <person name="Kuo A."/>
            <person name="Kohler A."/>
            <person name="Murat C."/>
            <person name="Tang N."/>
            <person name="Roy S."/>
            <person name="Loubradou J."/>
            <person name="Henrissat B."/>
            <person name="Grigoriev I.V."/>
            <person name="Corradi N."/>
            <person name="Roux C."/>
            <person name="Martin F.M."/>
        </authorList>
    </citation>
    <scope>NUCLEOTIDE SEQUENCE [LARGE SCALE GENOMIC DNA]</scope>
    <source>
        <strain evidence="2 4">DAOM 227022</strain>
    </source>
</reference>
<evidence type="ECO:0000313" key="3">
    <source>
        <dbReference type="EMBL" id="RIA98182.1"/>
    </source>
</evidence>
<dbReference type="OrthoDB" id="2468241at2759"/>
<sequence>MLKSPEAVIDSYMQNQYSNAIDYLSQMGKMKEELAKAMHAKEEAKRLQLETLVREEEFRVKIEAYTREREEHENFKNKFLELQSNIEQQRKSHEEMKQHLIEERERASENFDRRLEEIHKEMLEQLEQMRKENEKLKQEFNRRCVIL</sequence>
<keyword evidence="4" id="KW-1185">Reference proteome</keyword>
<gene>
    <name evidence="3" type="ORF">C1645_750836</name>
    <name evidence="2" type="ORF">C1645_791676</name>
</gene>
<dbReference type="Proteomes" id="UP000265703">
    <property type="component" value="Unassembled WGS sequence"/>
</dbReference>
<dbReference type="EMBL" id="QKYT01000020">
    <property type="protein sequence ID" value="RIA98182.1"/>
    <property type="molecule type" value="Genomic_DNA"/>
</dbReference>
<name>A0A397SEM6_9GLOM</name>